<feature type="domain" description="Cilia- and flagella-associated protein 58 central coiled coil" evidence="4">
    <location>
        <begin position="363"/>
        <end position="663"/>
    </location>
</feature>
<dbReference type="EMBL" id="OU015568">
    <property type="protein sequence ID" value="CAG5083908.1"/>
    <property type="molecule type" value="Genomic_DNA"/>
</dbReference>
<keyword evidence="6" id="KW-1185">Reference proteome</keyword>
<name>A0ABN7RR42_OIKDI</name>
<reference evidence="5 6" key="1">
    <citation type="submission" date="2021-04" db="EMBL/GenBank/DDBJ databases">
        <authorList>
            <person name="Bliznina A."/>
        </authorList>
    </citation>
    <scope>NUCLEOTIDE SEQUENCE [LARGE SCALE GENOMIC DNA]</scope>
</reference>
<dbReference type="PANTHER" id="PTHR32083:SF0">
    <property type="entry name" value="CILIA AND FLAGELLA-ASSOCIATED PROTEIN 58"/>
    <property type="match status" value="1"/>
</dbReference>
<evidence type="ECO:0000313" key="5">
    <source>
        <dbReference type="EMBL" id="CAG5083908.1"/>
    </source>
</evidence>
<evidence type="ECO:0000256" key="1">
    <source>
        <dbReference type="ARBA" id="ARBA00023054"/>
    </source>
</evidence>
<dbReference type="Pfam" id="PF21771">
    <property type="entry name" value="CFAP58_CC"/>
    <property type="match status" value="1"/>
</dbReference>
<dbReference type="InterPro" id="IPR049270">
    <property type="entry name" value="CFAP58_CC"/>
</dbReference>
<sequence>MSEKTGDSDLVQLEKDFQEVINELAGEPALEKFKAEFEKVHNALIEANLSNTKLAAKCRELNAEIVSNSTKVSEALKIGEDDQSSISQLQSELEKAWVMLDASNEKENRARETIKALKIEVENLTKLVENNTETVVGHDSSMKEIMRQKQELKDERDALVKECDEHRAELEKNTERIISLEDQTARATNDIAELKQDIQFKTNDAAKALRAKEKLEKEISVVATARAASELEAKKLSDQLAKKKAEHDAVVEKTRAVRIAADRAQKDIKNLDHKLQKTNEELLKQQEVTGKLGGEKTELLCELRIREDEISTLKNEINRNNKIMEKLKVKLQKSESDRIELDKKRDDLKGKAAALERDRDIAVKLAEVDKKQIEELARERDILDNNLLKAASATAAQVEAVKLHVSHKKNLECEIASYREESTKQRKIIFQLEKEREKYITSTMELNVKINELSKDMRISKLELFDYQKQIAEYEARLKQQQSMNDTVRADRNLYLKNLTDSQEEINELRKKIKIMTYQVDQFKDEISNKEASLVKVNLEHARIEKEKEALRADIQRLKNNAGDSDRQLESMEKQISNLQQIIREAEVERQGQQKTLEKVLTERDLLGTQLVRRNDELALLHEKTKLQTSEAIKGEQHYKMRLDDIRILKTELAEIRREKKLLKKNLNSAEHTQREVHKLSSELIREKTRCRALEEELENPMNIHRWRRLEGADPSTYELIQQVHALQKRLIEKTAEIVQKEFKIKEKEACYVELREILARQPGPEAAEQLAEYQRCMRNKTKQLKRLVAELNVAEMSMSEQETEIGRISNELKEVKQKYLEMKKNEALARNQRHIPAGKPPKPNTEPKLRFAGGGFNLKQANALQKNVLSASVTNFS</sequence>
<proteinExistence type="predicted"/>
<feature type="region of interest" description="Disordered" evidence="3">
    <location>
        <begin position="830"/>
        <end position="854"/>
    </location>
</feature>
<evidence type="ECO:0000313" key="6">
    <source>
        <dbReference type="Proteomes" id="UP001158576"/>
    </source>
</evidence>
<feature type="coiled-coil region" evidence="2">
    <location>
        <begin position="646"/>
        <end position="697"/>
    </location>
</feature>
<evidence type="ECO:0000259" key="4">
    <source>
        <dbReference type="Pfam" id="PF21771"/>
    </source>
</evidence>
<protein>
    <submittedName>
        <fullName evidence="5">Oidioi.mRNA.OKI2018_I69.PAR.g10497.t1.cds</fullName>
    </submittedName>
</protein>
<dbReference type="Proteomes" id="UP001158576">
    <property type="component" value="Chromosome PAR"/>
</dbReference>
<accession>A0ABN7RR42</accession>
<keyword evidence="1 2" id="KW-0175">Coiled coil</keyword>
<dbReference type="PANTHER" id="PTHR32083">
    <property type="entry name" value="CILIA AND FLAGELLA-ASSOCIATED PROTEIN 58-RELATED"/>
    <property type="match status" value="1"/>
</dbReference>
<evidence type="ECO:0000256" key="3">
    <source>
        <dbReference type="SAM" id="MobiDB-lite"/>
    </source>
</evidence>
<evidence type="ECO:0000256" key="2">
    <source>
        <dbReference type="SAM" id="Coils"/>
    </source>
</evidence>
<gene>
    <name evidence="5" type="ORF">OKIOD_LOCUS2055</name>
</gene>
<organism evidence="5 6">
    <name type="scientific">Oikopleura dioica</name>
    <name type="common">Tunicate</name>
    <dbReference type="NCBI Taxonomy" id="34765"/>
    <lineage>
        <taxon>Eukaryota</taxon>
        <taxon>Metazoa</taxon>
        <taxon>Chordata</taxon>
        <taxon>Tunicata</taxon>
        <taxon>Appendicularia</taxon>
        <taxon>Copelata</taxon>
        <taxon>Oikopleuridae</taxon>
        <taxon>Oikopleura</taxon>
    </lineage>
</organism>
<feature type="coiled-coil region" evidence="2">
    <location>
        <begin position="464"/>
        <end position="603"/>
    </location>
</feature>
<feature type="coiled-coil region" evidence="2">
    <location>
        <begin position="100"/>
        <end position="428"/>
    </location>
</feature>